<dbReference type="RefSeq" id="WP_135993944.1">
    <property type="nucleotide sequence ID" value="NZ_CANCZK010000034.1"/>
</dbReference>
<reference evidence="2 3" key="1">
    <citation type="submission" date="2019-04" db="EMBL/GenBank/DDBJ databases">
        <title>Microbes associate with the intestines of laboratory mice.</title>
        <authorList>
            <person name="Navarre W."/>
            <person name="Wong E."/>
            <person name="Huang K."/>
            <person name="Tropini C."/>
            <person name="Ng K."/>
            <person name="Yu B."/>
        </authorList>
    </citation>
    <scope>NUCLEOTIDE SEQUENCE [LARGE SCALE GENOMIC DNA]</scope>
    <source>
        <strain evidence="2 3">NM06_A21</strain>
    </source>
</reference>
<evidence type="ECO:0000313" key="2">
    <source>
        <dbReference type="EMBL" id="TGY68978.1"/>
    </source>
</evidence>
<dbReference type="Gene3D" id="3.40.50.300">
    <property type="entry name" value="P-loop containing nucleotide triphosphate hydrolases"/>
    <property type="match status" value="1"/>
</dbReference>
<evidence type="ECO:0000259" key="1">
    <source>
        <dbReference type="Pfam" id="PF13401"/>
    </source>
</evidence>
<keyword evidence="2" id="KW-0067">ATP-binding</keyword>
<keyword evidence="2" id="KW-0547">Nucleotide-binding</keyword>
<dbReference type="Proteomes" id="UP000306630">
    <property type="component" value="Unassembled WGS sequence"/>
</dbReference>
<dbReference type="AlphaFoldDB" id="A0A4S2FJB1"/>
<accession>A0A4S2FJB1</accession>
<dbReference type="GO" id="GO:0016887">
    <property type="term" value="F:ATP hydrolysis activity"/>
    <property type="evidence" value="ECO:0007669"/>
    <property type="project" value="InterPro"/>
</dbReference>
<dbReference type="Pfam" id="PF13401">
    <property type="entry name" value="AAA_22"/>
    <property type="match status" value="1"/>
</dbReference>
<dbReference type="SUPFAM" id="SSF52540">
    <property type="entry name" value="P-loop containing nucleoside triphosphate hydrolases"/>
    <property type="match status" value="1"/>
</dbReference>
<sequence>MTTKEKDSIRVKLAEYVGRYPSQNRAAASLNGISAPTLSAILNGKWELISDDMWRNIMSQISPGGGSGWSIVETVPFQEIQFALADAQDHKKVRWIVGDAGCGKTTGAACYASENREVFTILCDEDMRKGDFVREIARKVGFKSAGMRIRDILDTAIDMIVKMDNPLLIFDEGDKLNDNVFHYFINLYNRLEGKCGIVFMSTSYIQHRIERGVSGNRKGYNEIYSRIGRKFFDLEPVGPSDVTAICRANGLSDIADISKVMRDTEKEDYDLRCVRGAIHARKRVISAAPKED</sequence>
<evidence type="ECO:0000313" key="3">
    <source>
        <dbReference type="Proteomes" id="UP000306630"/>
    </source>
</evidence>
<proteinExistence type="predicted"/>
<protein>
    <submittedName>
        <fullName evidence="2">ATP-binding protein</fullName>
    </submittedName>
</protein>
<organism evidence="2 3">
    <name type="scientific">Muribaculum intestinale</name>
    <dbReference type="NCBI Taxonomy" id="1796646"/>
    <lineage>
        <taxon>Bacteria</taxon>
        <taxon>Pseudomonadati</taxon>
        <taxon>Bacteroidota</taxon>
        <taxon>Bacteroidia</taxon>
        <taxon>Bacteroidales</taxon>
        <taxon>Muribaculaceae</taxon>
        <taxon>Muribaculum</taxon>
    </lineage>
</organism>
<gene>
    <name evidence="2" type="ORF">E5333_14370</name>
</gene>
<dbReference type="GO" id="GO:0005524">
    <property type="term" value="F:ATP binding"/>
    <property type="evidence" value="ECO:0007669"/>
    <property type="project" value="UniProtKB-KW"/>
</dbReference>
<dbReference type="InterPro" id="IPR027417">
    <property type="entry name" value="P-loop_NTPase"/>
</dbReference>
<feature type="domain" description="ORC1/DEAH AAA+ ATPase" evidence="1">
    <location>
        <begin position="90"/>
        <end position="208"/>
    </location>
</feature>
<dbReference type="InterPro" id="IPR049945">
    <property type="entry name" value="AAA_22"/>
</dbReference>
<name>A0A4S2FJB1_9BACT</name>
<dbReference type="EMBL" id="SRYD01000081">
    <property type="protein sequence ID" value="TGY68978.1"/>
    <property type="molecule type" value="Genomic_DNA"/>
</dbReference>
<comment type="caution">
    <text evidence="2">The sequence shown here is derived from an EMBL/GenBank/DDBJ whole genome shotgun (WGS) entry which is preliminary data.</text>
</comment>